<organism evidence="5">
    <name type="scientific">Echinostoma caproni</name>
    <dbReference type="NCBI Taxonomy" id="27848"/>
    <lineage>
        <taxon>Eukaryota</taxon>
        <taxon>Metazoa</taxon>
        <taxon>Spiralia</taxon>
        <taxon>Lophotrochozoa</taxon>
        <taxon>Platyhelminthes</taxon>
        <taxon>Trematoda</taxon>
        <taxon>Digenea</taxon>
        <taxon>Plagiorchiida</taxon>
        <taxon>Echinostomata</taxon>
        <taxon>Echinostomatoidea</taxon>
        <taxon>Echinostomatidae</taxon>
        <taxon>Echinostoma</taxon>
    </lineage>
</organism>
<keyword evidence="1" id="KW-0472">Membrane</keyword>
<reference evidence="5" key="1">
    <citation type="submission" date="2016-06" db="UniProtKB">
        <authorList>
            <consortium name="WormBaseParasite"/>
        </authorList>
    </citation>
    <scope>IDENTIFICATION</scope>
</reference>
<gene>
    <name evidence="3" type="ORF">ECPE_LOCUS5706</name>
</gene>
<evidence type="ECO:0000313" key="4">
    <source>
        <dbReference type="Proteomes" id="UP000272942"/>
    </source>
</evidence>
<feature type="chain" id="PRO_5043138007" evidence="2">
    <location>
        <begin position="21"/>
        <end position="80"/>
    </location>
</feature>
<evidence type="ECO:0000313" key="5">
    <source>
        <dbReference type="WBParaSite" id="ECPE_0000572001-mRNA-1"/>
    </source>
</evidence>
<proteinExistence type="predicted"/>
<evidence type="ECO:0000313" key="3">
    <source>
        <dbReference type="EMBL" id="VDP76322.1"/>
    </source>
</evidence>
<evidence type="ECO:0000256" key="2">
    <source>
        <dbReference type="SAM" id="SignalP"/>
    </source>
</evidence>
<dbReference type="Proteomes" id="UP000272942">
    <property type="component" value="Unassembled WGS sequence"/>
</dbReference>
<keyword evidence="1" id="KW-0812">Transmembrane</keyword>
<dbReference type="EMBL" id="UZAN01042584">
    <property type="protein sequence ID" value="VDP76322.1"/>
    <property type="molecule type" value="Genomic_DNA"/>
</dbReference>
<accession>A0A183AFH2</accession>
<name>A0A183AFH2_9TREM</name>
<sequence>MIANCGVLLLVLFMLGSVQMVTLEEAMQDPARFIRYEMSSFNVGLNALFALLMLSGMLAAIVTFIALVSRSLGYRKKRQS</sequence>
<keyword evidence="2" id="KW-0732">Signal</keyword>
<keyword evidence="1" id="KW-1133">Transmembrane helix</keyword>
<feature type="signal peptide" evidence="2">
    <location>
        <begin position="1"/>
        <end position="20"/>
    </location>
</feature>
<feature type="transmembrane region" description="Helical" evidence="1">
    <location>
        <begin position="44"/>
        <end position="68"/>
    </location>
</feature>
<dbReference type="WBParaSite" id="ECPE_0000572001-mRNA-1">
    <property type="protein sequence ID" value="ECPE_0000572001-mRNA-1"/>
    <property type="gene ID" value="ECPE_0000572001"/>
</dbReference>
<dbReference type="OrthoDB" id="6264453at2759"/>
<protein>
    <submittedName>
        <fullName evidence="5">Inner membrane protein</fullName>
    </submittedName>
</protein>
<reference evidence="3 4" key="2">
    <citation type="submission" date="2018-11" db="EMBL/GenBank/DDBJ databases">
        <authorList>
            <consortium name="Pathogen Informatics"/>
        </authorList>
    </citation>
    <scope>NUCLEOTIDE SEQUENCE [LARGE SCALE GENOMIC DNA]</scope>
    <source>
        <strain evidence="3 4">Egypt</strain>
    </source>
</reference>
<evidence type="ECO:0000256" key="1">
    <source>
        <dbReference type="SAM" id="Phobius"/>
    </source>
</evidence>
<dbReference type="AlphaFoldDB" id="A0A183AFH2"/>
<keyword evidence="4" id="KW-1185">Reference proteome</keyword>